<dbReference type="EMBL" id="BAABHS010000051">
    <property type="protein sequence ID" value="GAA4994165.1"/>
    <property type="molecule type" value="Genomic_DNA"/>
</dbReference>
<comment type="caution">
    <text evidence="3">The sequence shown here is derived from an EMBL/GenBank/DDBJ whole genome shotgun (WGS) entry which is preliminary data.</text>
</comment>
<dbReference type="InterPro" id="IPR007278">
    <property type="entry name" value="DUF397"/>
</dbReference>
<evidence type="ECO:0000256" key="1">
    <source>
        <dbReference type="SAM" id="MobiDB-lite"/>
    </source>
</evidence>
<evidence type="ECO:0000313" key="3">
    <source>
        <dbReference type="EMBL" id="GAA4994165.1"/>
    </source>
</evidence>
<reference evidence="4" key="1">
    <citation type="journal article" date="2019" name="Int. J. Syst. Evol. Microbiol.">
        <title>The Global Catalogue of Microorganisms (GCM) 10K type strain sequencing project: providing services to taxonomists for standard genome sequencing and annotation.</title>
        <authorList>
            <consortium name="The Broad Institute Genomics Platform"/>
            <consortium name="The Broad Institute Genome Sequencing Center for Infectious Disease"/>
            <person name="Wu L."/>
            <person name="Ma J."/>
        </authorList>
    </citation>
    <scope>NUCLEOTIDE SEQUENCE [LARGE SCALE GENOMIC DNA]</scope>
    <source>
        <strain evidence="4">JCM 17986</strain>
    </source>
</reference>
<accession>A0ABP9IC69</accession>
<feature type="domain" description="DUF397" evidence="2">
    <location>
        <begin position="37"/>
        <end position="87"/>
    </location>
</feature>
<feature type="region of interest" description="Disordered" evidence="1">
    <location>
        <begin position="1"/>
        <end position="23"/>
    </location>
</feature>
<organism evidence="3 4">
    <name type="scientific">Yinghuangia aomiensis</name>
    <dbReference type="NCBI Taxonomy" id="676205"/>
    <lineage>
        <taxon>Bacteria</taxon>
        <taxon>Bacillati</taxon>
        <taxon>Actinomycetota</taxon>
        <taxon>Actinomycetes</taxon>
        <taxon>Kitasatosporales</taxon>
        <taxon>Streptomycetaceae</taxon>
        <taxon>Yinghuangia</taxon>
    </lineage>
</organism>
<name>A0ABP9IC69_9ACTN</name>
<evidence type="ECO:0000259" key="2">
    <source>
        <dbReference type="Pfam" id="PF04149"/>
    </source>
</evidence>
<gene>
    <name evidence="3" type="ORF">GCM10023205_78620</name>
</gene>
<sequence>MTTPTPMTRIWRKSSHSNQQGGNCVEVAPLRRLRLPAWRKSSYSNQQGGDCVEVAPAASTIAVRDSKDPLRGELALATPAWTAFTARLVRG</sequence>
<evidence type="ECO:0000313" key="4">
    <source>
        <dbReference type="Proteomes" id="UP001500466"/>
    </source>
</evidence>
<dbReference type="Proteomes" id="UP001500466">
    <property type="component" value="Unassembled WGS sequence"/>
</dbReference>
<dbReference type="RefSeq" id="WP_345680673.1">
    <property type="nucleotide sequence ID" value="NZ_BAABHS010000051.1"/>
</dbReference>
<dbReference type="Pfam" id="PF04149">
    <property type="entry name" value="DUF397"/>
    <property type="match status" value="2"/>
</dbReference>
<protein>
    <submittedName>
        <fullName evidence="3">DUF397 domain-containing protein</fullName>
    </submittedName>
</protein>
<proteinExistence type="predicted"/>
<feature type="domain" description="DUF397" evidence="2">
    <location>
        <begin position="11"/>
        <end position="30"/>
    </location>
</feature>
<keyword evidence="4" id="KW-1185">Reference proteome</keyword>